<reference evidence="1 2" key="1">
    <citation type="journal article" date="2016" name="Toxins">
        <title>The Draft Genome Sequence of the Yersinia entomophaga Entomopathogenic Type Strain MH96T.</title>
        <authorList>
            <person name="Hurst M.R."/>
            <person name="Beattie A."/>
            <person name="Altermann E."/>
            <person name="Moraga R.M."/>
            <person name="Harper L.A."/>
            <person name="Calder J."/>
            <person name="Laugraud A."/>
        </authorList>
    </citation>
    <scope>NUCLEOTIDE SEQUENCE [LARGE SCALE GENOMIC DNA]</scope>
    <source>
        <strain evidence="1 2">MH96</strain>
    </source>
</reference>
<dbReference type="Proteomes" id="UP000266744">
    <property type="component" value="Chromosome"/>
</dbReference>
<evidence type="ECO:0000313" key="2">
    <source>
        <dbReference type="Proteomes" id="UP000266744"/>
    </source>
</evidence>
<keyword evidence="2" id="KW-1185">Reference proteome</keyword>
<accession>A0ABM6BN33</accession>
<proteinExistence type="predicted"/>
<gene>
    <name evidence="1" type="ORF">PL78_14395</name>
</gene>
<sequence length="66" mass="7464">MSALFVFPAYKFVLGIPSKERLFRGMTTANAEKTFAIQVEALMDDGFPLPTPPKNPQRYIKDSRLT</sequence>
<organism evidence="1 2">
    <name type="scientific">Yersinia entomophaga</name>
    <dbReference type="NCBI Taxonomy" id="935293"/>
    <lineage>
        <taxon>Bacteria</taxon>
        <taxon>Pseudomonadati</taxon>
        <taxon>Pseudomonadota</taxon>
        <taxon>Gammaproteobacteria</taxon>
        <taxon>Enterobacterales</taxon>
        <taxon>Yersiniaceae</taxon>
        <taxon>Yersinia</taxon>
    </lineage>
</organism>
<evidence type="ECO:0000313" key="1">
    <source>
        <dbReference type="EMBL" id="ANI31009.1"/>
    </source>
</evidence>
<protein>
    <submittedName>
        <fullName evidence="1">Uncharacterized protein</fullName>
    </submittedName>
</protein>
<dbReference type="EMBL" id="CP010029">
    <property type="protein sequence ID" value="ANI31009.1"/>
    <property type="molecule type" value="Genomic_DNA"/>
</dbReference>
<name>A0ABM6BN33_YERET</name>